<comment type="caution">
    <text evidence="3">The sequence shown here is derived from an EMBL/GenBank/DDBJ whole genome shotgun (WGS) entry which is preliminary data.</text>
</comment>
<sequence length="436" mass="47187">MTLVKNFDELATSPARKVALEIIEAGLAAIQPEEVIGSQFTVHGSQLDVSGQKFDLDQFERVFLVGFGKGSAEISRLIEEKLGERLTAGWDIDVRREKGEGRREKSKINFVEGTHPLPSEKNVEFTKMVVGELEGRLTEEDLVLVVVCGGGSALFTWPHCSIATLLEVNRALLKSGATIEEMNTVRKKLDKVKGGGLARILYPARVVSLVFSDVPGNNLATIASGPTVEDPTTVEEALGILGKLGNLGIRKEDLVETPKEGKFFEKVNNILSLSNRTALDAVEKKGREWGLPVRVVSSQIQGEARRVGADLVREIKKEPGRAMLLAGGETTVAVKGEGQGGRNQEVVLGGMRELLGEPQDENILIASVASDGWDNGEFAGAIGDEETRRKAESAEADPEYFLENNDSYGFFEKTGDGIVTGRLPSNVSDLMIVLKS</sequence>
<evidence type="ECO:0000313" key="4">
    <source>
        <dbReference type="Proteomes" id="UP000177871"/>
    </source>
</evidence>
<evidence type="ECO:0000259" key="1">
    <source>
        <dbReference type="Pfam" id="PF05161"/>
    </source>
</evidence>
<organism evidence="3 4">
    <name type="scientific">Candidatus Gottesmanbacteria bacterium RIFCSPHIGHO2_01_FULL_47_48</name>
    <dbReference type="NCBI Taxonomy" id="1798381"/>
    <lineage>
        <taxon>Bacteria</taxon>
        <taxon>Candidatus Gottesmaniibacteriota</taxon>
    </lineage>
</organism>
<dbReference type="Gene3D" id="3.40.1480.10">
    <property type="entry name" value="MOFRL domain"/>
    <property type="match status" value="1"/>
</dbReference>
<gene>
    <name evidence="3" type="ORF">A2721_01530</name>
</gene>
<dbReference type="InterPro" id="IPR039760">
    <property type="entry name" value="MOFRL_protein"/>
</dbReference>
<dbReference type="STRING" id="1798381.A2721_01530"/>
<dbReference type="Pfam" id="PF05161">
    <property type="entry name" value="MOFRL"/>
    <property type="match status" value="1"/>
</dbReference>
<proteinExistence type="predicted"/>
<accession>A0A1F6A1A2</accession>
<evidence type="ECO:0008006" key="5">
    <source>
        <dbReference type="Google" id="ProtNLM"/>
    </source>
</evidence>
<dbReference type="InterPro" id="IPR025286">
    <property type="entry name" value="MOFRL_assoc_dom"/>
</dbReference>
<dbReference type="GO" id="GO:0008887">
    <property type="term" value="F:glycerate kinase activity"/>
    <property type="evidence" value="ECO:0007669"/>
    <property type="project" value="InterPro"/>
</dbReference>
<protein>
    <recommendedName>
        <fullName evidence="5">Glycerate kinase</fullName>
    </recommendedName>
</protein>
<dbReference type="Gene3D" id="3.40.50.10180">
    <property type="entry name" value="Glycerate kinase, MOFRL-like N-terminal domain"/>
    <property type="match status" value="1"/>
</dbReference>
<reference evidence="3 4" key="1">
    <citation type="journal article" date="2016" name="Nat. Commun.">
        <title>Thousands of microbial genomes shed light on interconnected biogeochemical processes in an aquifer system.</title>
        <authorList>
            <person name="Anantharaman K."/>
            <person name="Brown C.T."/>
            <person name="Hug L.A."/>
            <person name="Sharon I."/>
            <person name="Castelle C.J."/>
            <person name="Probst A.J."/>
            <person name="Thomas B.C."/>
            <person name="Singh A."/>
            <person name="Wilkins M.J."/>
            <person name="Karaoz U."/>
            <person name="Brodie E.L."/>
            <person name="Williams K.H."/>
            <person name="Hubbard S.S."/>
            <person name="Banfield J.F."/>
        </authorList>
    </citation>
    <scope>NUCLEOTIDE SEQUENCE [LARGE SCALE GENOMIC DNA]</scope>
</reference>
<evidence type="ECO:0000313" key="3">
    <source>
        <dbReference type="EMBL" id="OGG18449.1"/>
    </source>
</evidence>
<dbReference type="InterPro" id="IPR007835">
    <property type="entry name" value="MOFRL"/>
</dbReference>
<evidence type="ECO:0000259" key="2">
    <source>
        <dbReference type="Pfam" id="PF13660"/>
    </source>
</evidence>
<dbReference type="Pfam" id="PF13660">
    <property type="entry name" value="DUF4147"/>
    <property type="match status" value="1"/>
</dbReference>
<feature type="domain" description="MOFRL-associated" evidence="2">
    <location>
        <begin position="19"/>
        <end position="244"/>
    </location>
</feature>
<dbReference type="SUPFAM" id="SSF82544">
    <property type="entry name" value="GckA/TtuD-like"/>
    <property type="match status" value="1"/>
</dbReference>
<dbReference type="AlphaFoldDB" id="A0A1F6A1A2"/>
<dbReference type="InterPro" id="IPR037035">
    <property type="entry name" value="GK-like_C_sf"/>
</dbReference>
<dbReference type="Proteomes" id="UP000177871">
    <property type="component" value="Unassembled WGS sequence"/>
</dbReference>
<feature type="domain" description="MOFRL" evidence="1">
    <location>
        <begin position="323"/>
        <end position="429"/>
    </location>
</feature>
<dbReference type="GO" id="GO:0005737">
    <property type="term" value="C:cytoplasm"/>
    <property type="evidence" value="ECO:0007669"/>
    <property type="project" value="TreeGrafter"/>
</dbReference>
<dbReference type="InterPro" id="IPR038614">
    <property type="entry name" value="GK_N_sf"/>
</dbReference>
<name>A0A1F6A1A2_9BACT</name>
<dbReference type="PANTHER" id="PTHR12227">
    <property type="entry name" value="GLYCERATE KINASE"/>
    <property type="match status" value="1"/>
</dbReference>
<dbReference type="EMBL" id="MFJK01000014">
    <property type="protein sequence ID" value="OGG18449.1"/>
    <property type="molecule type" value="Genomic_DNA"/>
</dbReference>
<dbReference type="PANTHER" id="PTHR12227:SF0">
    <property type="entry name" value="GLYCERATE KINASE"/>
    <property type="match status" value="1"/>
</dbReference>